<dbReference type="InterPro" id="IPR003441">
    <property type="entry name" value="NAC-dom"/>
</dbReference>
<dbReference type="GO" id="GO:0003677">
    <property type="term" value="F:DNA binding"/>
    <property type="evidence" value="ECO:0007669"/>
    <property type="project" value="UniProtKB-KW"/>
</dbReference>
<evidence type="ECO:0000256" key="1">
    <source>
        <dbReference type="ARBA" id="ARBA00023015"/>
    </source>
</evidence>
<feature type="compositionally biased region" description="Polar residues" evidence="5">
    <location>
        <begin position="389"/>
        <end position="398"/>
    </location>
</feature>
<dbReference type="AlphaFoldDB" id="A0A9I9D6S8"/>
<dbReference type="PROSITE" id="PS51005">
    <property type="entry name" value="NAC"/>
    <property type="match status" value="1"/>
</dbReference>
<feature type="compositionally biased region" description="Polar residues" evidence="5">
    <location>
        <begin position="180"/>
        <end position="195"/>
    </location>
</feature>
<dbReference type="Gramene" id="MELO3C014141.2.1">
    <property type="protein sequence ID" value="MELO3C014141.2.1"/>
    <property type="gene ID" value="MELO3C014141.2"/>
</dbReference>
<evidence type="ECO:0000256" key="3">
    <source>
        <dbReference type="ARBA" id="ARBA00023163"/>
    </source>
</evidence>
<dbReference type="EnsemblPlants" id="MELO3C014141.2.1">
    <property type="protein sequence ID" value="MELO3C014141.2.1"/>
    <property type="gene ID" value="MELO3C014141.2"/>
</dbReference>
<sequence>MESFTIPPNDLLPIGFRFRPTEEELITHYLRNKILGRQSLVQYIPQIDLFNYDPWDLRKFSLLESDNYEWFFFRSLTSKTKRTTSSGCWRSTGDDKRIMARGTNNVIATRKILVFYRGRGKDAEKTKWVIHEYYLQQDTNGISSSQLPFVVCRLKENEEEFRSDDQRKKRKKRQIRWNVDNDQPASEDFPNTHQPTQPPNYFENEGSLIEFVNSMFDPDKCLDDASSKMCKTTPLCSESEPREQGSMNIIQHCSDSNSEVNNQLLQPESSMASELNSYKLNLLLNEMLDNDETFDEVTANNRTDNYSKEELESMVHELFQAGDTTFSISVKFHLKTNTHMPSQDRYGAIRPNTNLDFGEGPRTIIQKSRRKPLMAKHSQYKEEKDELQDNSCGQTLKVQRQPKSDNIVSHRDEPKRDQLRREIRCKIMQQHKAEEDEKHISGTYSNESPRNCFWYILTTKRIHHKSSDQPIDYVAKKLGEEISYLLPKSED</sequence>
<feature type="domain" description="NAC" evidence="6">
    <location>
        <begin position="12"/>
        <end position="157"/>
    </location>
</feature>
<dbReference type="Pfam" id="PF02365">
    <property type="entry name" value="NAM"/>
    <property type="match status" value="1"/>
</dbReference>
<dbReference type="GO" id="GO:0006355">
    <property type="term" value="P:regulation of DNA-templated transcription"/>
    <property type="evidence" value="ECO:0007669"/>
    <property type="project" value="InterPro"/>
</dbReference>
<evidence type="ECO:0000256" key="5">
    <source>
        <dbReference type="SAM" id="MobiDB-lite"/>
    </source>
</evidence>
<dbReference type="SUPFAM" id="SSF101941">
    <property type="entry name" value="NAC domain"/>
    <property type="match status" value="1"/>
</dbReference>
<name>A0A9I9D6S8_CUCME</name>
<accession>A0A9I9D6S8</accession>
<proteinExistence type="predicted"/>
<protein>
    <recommendedName>
        <fullName evidence="6">NAC domain-containing protein</fullName>
    </recommendedName>
</protein>
<organism evidence="7">
    <name type="scientific">Cucumis melo</name>
    <name type="common">Muskmelon</name>
    <dbReference type="NCBI Taxonomy" id="3656"/>
    <lineage>
        <taxon>Eukaryota</taxon>
        <taxon>Viridiplantae</taxon>
        <taxon>Streptophyta</taxon>
        <taxon>Embryophyta</taxon>
        <taxon>Tracheophyta</taxon>
        <taxon>Spermatophyta</taxon>
        <taxon>Magnoliopsida</taxon>
        <taxon>eudicotyledons</taxon>
        <taxon>Gunneridae</taxon>
        <taxon>Pentapetalae</taxon>
        <taxon>rosids</taxon>
        <taxon>fabids</taxon>
        <taxon>Cucurbitales</taxon>
        <taxon>Cucurbitaceae</taxon>
        <taxon>Benincaseae</taxon>
        <taxon>Cucumis</taxon>
    </lineage>
</organism>
<keyword evidence="3" id="KW-0804">Transcription</keyword>
<keyword evidence="1" id="KW-0805">Transcription regulation</keyword>
<evidence type="ECO:0000259" key="6">
    <source>
        <dbReference type="PROSITE" id="PS51005"/>
    </source>
</evidence>
<dbReference type="InterPro" id="IPR036093">
    <property type="entry name" value="NAC_dom_sf"/>
</dbReference>
<evidence type="ECO:0000256" key="4">
    <source>
        <dbReference type="ARBA" id="ARBA00023242"/>
    </source>
</evidence>
<dbReference type="PANTHER" id="PTHR31744:SF210">
    <property type="entry name" value="NAC DOMAIN-CONTAINING PROTEIN 86-LIKE"/>
    <property type="match status" value="1"/>
</dbReference>
<dbReference type="Gene3D" id="2.170.150.80">
    <property type="entry name" value="NAC domain"/>
    <property type="match status" value="1"/>
</dbReference>
<reference evidence="7" key="1">
    <citation type="submission" date="2023-03" db="UniProtKB">
        <authorList>
            <consortium name="EnsemblPlants"/>
        </authorList>
    </citation>
    <scope>IDENTIFICATION</scope>
</reference>
<keyword evidence="4" id="KW-0539">Nucleus</keyword>
<feature type="region of interest" description="Disordered" evidence="5">
    <location>
        <begin position="161"/>
        <end position="198"/>
    </location>
</feature>
<keyword evidence="2" id="KW-0238">DNA-binding</keyword>
<evidence type="ECO:0000313" key="7">
    <source>
        <dbReference type="EnsemblPlants" id="MELO3C014141.2.1"/>
    </source>
</evidence>
<dbReference type="PANTHER" id="PTHR31744">
    <property type="entry name" value="PROTEIN CUP-SHAPED COTYLEDON 2-RELATED"/>
    <property type="match status" value="1"/>
</dbReference>
<feature type="region of interest" description="Disordered" evidence="5">
    <location>
        <begin position="369"/>
        <end position="415"/>
    </location>
</feature>
<evidence type="ECO:0000256" key="2">
    <source>
        <dbReference type="ARBA" id="ARBA00023125"/>
    </source>
</evidence>